<dbReference type="InterPro" id="IPR034722">
    <property type="entry name" value="Succ_CoA_betaG_euk"/>
</dbReference>
<keyword evidence="8 9" id="KW-0342">GTP-binding</keyword>
<dbReference type="PANTHER" id="PTHR11815">
    <property type="entry name" value="SUCCINYL-COA SYNTHETASE BETA CHAIN"/>
    <property type="match status" value="1"/>
</dbReference>
<dbReference type="InterPro" id="IPR000560">
    <property type="entry name" value="His_Pase_clade-2"/>
</dbReference>
<keyword evidence="7 9" id="KW-0496">Mitochondrion</keyword>
<keyword evidence="13" id="KW-1185">Reference proteome</keyword>
<dbReference type="NCBIfam" id="TIGR01016">
    <property type="entry name" value="sucCoAbeta"/>
    <property type="match status" value="1"/>
</dbReference>
<dbReference type="InterPro" id="IPR005811">
    <property type="entry name" value="SUCC_ACL_C"/>
</dbReference>
<dbReference type="InterPro" id="IPR029033">
    <property type="entry name" value="His_PPase_superfam"/>
</dbReference>
<sequence length="846" mass="94010">MFRKLATTGRRALNLQEFASKQLMEKHGLSVQRFRMAENEAEAVEGGKYLLETGAPELVIKAQILAGGRGKGTFDTGFKGGVHFATDPVKCGEYVKQMIGNRLTTKQTLPEGVPVQKVMVAHALDISRETYLAVLMDREFNGPVIVGSPDGGMDIEEVAEKTPERIFTMPIDINDGINMNQALEMAKNLQFTGEKANTAAEQIIKLYNMFIAVDATQVEINPFGETPQGEVVCFDAKINFDDNAAYRQQEIFAMGDDTETDPREVEAEKFGLNYVGMDGDIGCLVNGAGLAMATMDIIKLEGGEPANFLDLGGGVQESGVFEALRIITSDARVKVVLVNIFGGIVNCEIIARGVNRAYEELGITIPLVCRLEGTNVDSAKSILAQAGHPVITSDSFGEAAVKAVAALPNGCSSESFSLSDEYPAGTKTAYATSQKFQDSSLYLYKNVPKDYTLTGLSALYRHGTRYPSSSKIQKWATLIYSVQNNATENLPEWLEDWEPQMDVDLAWLLNDVGWAELKGLASRFKSLNPEIFDSRRYSVKSSFKARCVSSARGFIAGLHPEEYSDFSTDMDHVDATERSVTYLETEIEINNRLLRFFDSCRRHVDWEESPRCENESRKFIAGGHVSSIRKEIARTLGLKYITNRQVVDLHQLVVFETALFGKSELKEFFRTEDAFEVLEYVSDLKHYYKTGYGYALNYRSATPLLDDMVGIIREMVENPDAKPRADLYFGHAETAVPLMALLGLFEGAPLTADSFVLARHRRFRCTKIAPFAANISFLLYKKNNPGSEEDTPGPDLVLQVAVNEHLVNIPGQHHTVDVHVALEYFEKKIKSWSQHECDVTKLNNEL</sequence>
<dbReference type="InterPro" id="IPR005809">
    <property type="entry name" value="Succ_CoA_ligase-like_bsu"/>
</dbReference>
<dbReference type="Gene3D" id="3.30.1490.20">
    <property type="entry name" value="ATP-grasp fold, A domain"/>
    <property type="match status" value="1"/>
</dbReference>
<dbReference type="Pfam" id="PF00549">
    <property type="entry name" value="Ligase_CoA"/>
    <property type="match status" value="1"/>
</dbReference>
<dbReference type="EC" id="6.2.1.4" evidence="9"/>
<dbReference type="Pfam" id="PF08442">
    <property type="entry name" value="ATP-grasp_2"/>
    <property type="match status" value="1"/>
</dbReference>
<dbReference type="Pfam" id="PF00328">
    <property type="entry name" value="His_Phos_2"/>
    <property type="match status" value="1"/>
</dbReference>
<evidence type="ECO:0000313" key="12">
    <source>
        <dbReference type="EMBL" id="CAG5105097.1"/>
    </source>
</evidence>
<evidence type="ECO:0000256" key="3">
    <source>
        <dbReference type="ARBA" id="ARBA00022598"/>
    </source>
</evidence>
<feature type="domain" description="ATP-citrate synthase/succinyl-CoA ligase C-terminal" evidence="10">
    <location>
        <begin position="284"/>
        <end position="404"/>
    </location>
</feature>
<keyword evidence="6 9" id="KW-0460">Magnesium</keyword>
<reference evidence="12 13" key="1">
    <citation type="submission" date="2021-04" db="EMBL/GenBank/DDBJ databases">
        <authorList>
            <person name="Bliznina A."/>
        </authorList>
    </citation>
    <scope>NUCLEOTIDE SEQUENCE [LARGE SCALE GENOMIC DNA]</scope>
</reference>
<dbReference type="Gene3D" id="3.30.470.20">
    <property type="entry name" value="ATP-grasp fold, B domain"/>
    <property type="match status" value="1"/>
</dbReference>
<evidence type="ECO:0000256" key="6">
    <source>
        <dbReference type="ARBA" id="ARBA00022842"/>
    </source>
</evidence>
<keyword evidence="5 9" id="KW-0547">Nucleotide-binding</keyword>
<dbReference type="SUPFAM" id="SSF52210">
    <property type="entry name" value="Succinyl-CoA synthetase domains"/>
    <property type="match status" value="1"/>
</dbReference>
<dbReference type="Gene3D" id="3.40.50.1240">
    <property type="entry name" value="Phosphoglycerate mutase-like"/>
    <property type="match status" value="1"/>
</dbReference>
<keyword evidence="3 9" id="KW-0436">Ligase</keyword>
<feature type="site" description="Important for substrate specificity" evidence="9">
    <location>
        <position position="57"/>
    </location>
</feature>
<accession>A0ABN7SSL6</accession>
<feature type="binding site" evidence="9">
    <location>
        <begin position="68"/>
        <end position="70"/>
    </location>
    <ligand>
        <name>GTP</name>
        <dbReference type="ChEBI" id="CHEBI:37565"/>
    </ligand>
</feature>
<dbReference type="PANTHER" id="PTHR11815:SF10">
    <property type="entry name" value="SUCCINATE--COA LIGASE [GDP-FORMING] SUBUNIT BETA, MITOCHONDRIAL"/>
    <property type="match status" value="1"/>
</dbReference>
<dbReference type="CDD" id="cd07061">
    <property type="entry name" value="HP_HAP_like"/>
    <property type="match status" value="1"/>
</dbReference>
<dbReference type="InterPro" id="IPR013815">
    <property type="entry name" value="ATP_grasp_subdomain_1"/>
</dbReference>
<evidence type="ECO:0000313" key="13">
    <source>
        <dbReference type="Proteomes" id="UP001158576"/>
    </source>
</evidence>
<keyword evidence="2 9" id="KW-0816">Tricarboxylic acid cycle</keyword>
<feature type="binding site" evidence="9">
    <location>
        <position position="221"/>
    </location>
    <ligand>
        <name>Mg(2+)</name>
        <dbReference type="ChEBI" id="CHEBI:18420"/>
    </ligand>
</feature>
<feature type="domain" description="ATP-grasp fold succinyl-CoA synthetase-type" evidence="11">
    <location>
        <begin position="14"/>
        <end position="223"/>
    </location>
</feature>
<dbReference type="HAMAP" id="MF_00558">
    <property type="entry name" value="Succ_CoA_beta"/>
    <property type="match status" value="1"/>
</dbReference>
<proteinExistence type="inferred from homology"/>
<evidence type="ECO:0000256" key="9">
    <source>
        <dbReference type="HAMAP-Rule" id="MF_03221"/>
    </source>
</evidence>
<dbReference type="NCBIfam" id="NF001913">
    <property type="entry name" value="PRK00696.1"/>
    <property type="match status" value="1"/>
</dbReference>
<evidence type="ECO:0000256" key="7">
    <source>
        <dbReference type="ARBA" id="ARBA00023128"/>
    </source>
</evidence>
<dbReference type="HAMAP" id="MF_03221">
    <property type="entry name" value="Succ_CoA_betaG_euk"/>
    <property type="match status" value="1"/>
</dbReference>
<feature type="binding site" evidence="9">
    <location>
        <begin position="343"/>
        <end position="345"/>
    </location>
    <ligand>
        <name>substrate</name>
        <note>ligand shared with subunit alpha</note>
    </ligand>
</feature>
<comment type="cofactor">
    <cofactor evidence="9">
        <name>Mg(2+)</name>
        <dbReference type="ChEBI" id="CHEBI:18420"/>
    </cofactor>
    <text evidence="9">Binds 1 Mg(2+) ion per subunit.</text>
</comment>
<feature type="binding site" evidence="9">
    <location>
        <position position="235"/>
    </location>
    <ligand>
        <name>Mg(2+)</name>
        <dbReference type="ChEBI" id="CHEBI:18420"/>
    </ligand>
</feature>
<dbReference type="PROSITE" id="PS00616">
    <property type="entry name" value="HIS_ACID_PHOSPHAT_1"/>
    <property type="match status" value="1"/>
</dbReference>
<dbReference type="SUPFAM" id="SSF53254">
    <property type="entry name" value="Phosphoglycerate mutase-like"/>
    <property type="match status" value="1"/>
</dbReference>
<feature type="binding site" evidence="9">
    <location>
        <position position="124"/>
    </location>
    <ligand>
        <name>GTP</name>
        <dbReference type="ChEBI" id="CHEBI:37565"/>
    </ligand>
</feature>
<keyword evidence="4 9" id="KW-0479">Metal-binding</keyword>
<evidence type="ECO:0000256" key="4">
    <source>
        <dbReference type="ARBA" id="ARBA00022723"/>
    </source>
</evidence>
<dbReference type="Gene3D" id="3.40.50.261">
    <property type="entry name" value="Succinyl-CoA synthetase domains"/>
    <property type="match status" value="1"/>
</dbReference>
<protein>
    <recommendedName>
        <fullName evidence="9">Succinate--CoA ligase [GDP-forming] subunit beta, mitochondrial</fullName>
        <ecNumber evidence="9">6.2.1.4</ecNumber>
    </recommendedName>
    <alternativeName>
        <fullName evidence="9">GTP-specific succinyl-CoA synthetase subunit beta</fullName>
        <shortName evidence="9">G-SCS</shortName>
        <shortName evidence="9">GTPSCS</shortName>
    </alternativeName>
    <alternativeName>
        <fullName evidence="9">Succinyl-CoA synthetase beta-G chain</fullName>
        <shortName evidence="9">SCS-betaG</shortName>
    </alternativeName>
</protein>
<dbReference type="InterPro" id="IPR013650">
    <property type="entry name" value="ATP-grasp_succ-CoA_synth-type"/>
</dbReference>
<feature type="binding site" evidence="9">
    <location>
        <position position="32"/>
    </location>
    <ligand>
        <name>GTP</name>
        <dbReference type="ChEBI" id="CHEBI:37565"/>
    </ligand>
</feature>
<comment type="catalytic activity">
    <reaction evidence="9">
        <text>GTP + succinate + CoA = succinyl-CoA + GDP + phosphate</text>
        <dbReference type="Rhea" id="RHEA:22120"/>
        <dbReference type="ChEBI" id="CHEBI:30031"/>
        <dbReference type="ChEBI" id="CHEBI:37565"/>
        <dbReference type="ChEBI" id="CHEBI:43474"/>
        <dbReference type="ChEBI" id="CHEBI:57287"/>
        <dbReference type="ChEBI" id="CHEBI:57292"/>
        <dbReference type="ChEBI" id="CHEBI:58189"/>
        <dbReference type="EC" id="6.2.1.4"/>
    </reaction>
</comment>
<comment type="subcellular location">
    <subcellularLocation>
        <location evidence="9">Mitochondrion</location>
    </subcellularLocation>
</comment>
<evidence type="ECO:0000256" key="1">
    <source>
        <dbReference type="ARBA" id="ARBA00005064"/>
    </source>
</evidence>
<feature type="binding site" evidence="9">
    <location>
        <position position="286"/>
    </location>
    <ligand>
        <name>substrate</name>
        <note>ligand shared with subunit alpha</note>
    </ligand>
</feature>
<dbReference type="EMBL" id="OU015566">
    <property type="protein sequence ID" value="CAG5105097.1"/>
    <property type="molecule type" value="Genomic_DNA"/>
</dbReference>
<name>A0ABN7SSL6_OIKDI</name>
<evidence type="ECO:0000259" key="11">
    <source>
        <dbReference type="Pfam" id="PF08442"/>
    </source>
</evidence>
<evidence type="ECO:0000256" key="8">
    <source>
        <dbReference type="ARBA" id="ARBA00023134"/>
    </source>
</evidence>
<comment type="pathway">
    <text evidence="1 9">Carbohydrate metabolism; tricarboxylic acid cycle; succinate from succinyl-CoA (ligase route): step 1/1.</text>
</comment>
<evidence type="ECO:0000256" key="2">
    <source>
        <dbReference type="ARBA" id="ARBA00022532"/>
    </source>
</evidence>
<organism evidence="12 13">
    <name type="scientific">Oikopleura dioica</name>
    <name type="common">Tunicate</name>
    <dbReference type="NCBI Taxonomy" id="34765"/>
    <lineage>
        <taxon>Eukaryota</taxon>
        <taxon>Metazoa</taxon>
        <taxon>Chordata</taxon>
        <taxon>Tunicata</taxon>
        <taxon>Appendicularia</taxon>
        <taxon>Copelata</taxon>
        <taxon>Oikopleuridae</taxon>
        <taxon>Oikopleura</taxon>
    </lineage>
</organism>
<comment type="function">
    <text evidence="9">GTP-specific succinyl-CoA synthetase functions in the citric acid cycle (TCA), coupling the hydrolysis of succinyl-CoA to the synthesis of GTP and thus represents the only step of substrate-level phosphorylation in the TCA. The beta subunit provides nucleotide specificity of the enzyme and binds the substrate succinate, while the binding sites for coenzyme A and phosphate are found in the alpha subunit.</text>
</comment>
<dbReference type="Proteomes" id="UP001158576">
    <property type="component" value="Chromosome 1"/>
</dbReference>
<dbReference type="InterPro" id="IPR033379">
    <property type="entry name" value="Acid_Pase_AS"/>
</dbReference>
<dbReference type="InterPro" id="IPR016102">
    <property type="entry name" value="Succinyl-CoA_synth-like"/>
</dbReference>
<feature type="site" description="Important for substrate specificity" evidence="9">
    <location>
        <position position="125"/>
    </location>
</feature>
<dbReference type="InterPro" id="IPR017866">
    <property type="entry name" value="Succ-CoA_synthase_bsu_CS"/>
</dbReference>
<comment type="similarity">
    <text evidence="9">Belongs to the succinate/malate CoA ligase beta subunit family. GTP-specific subunit beta subfamily.</text>
</comment>
<dbReference type="SUPFAM" id="SSF56059">
    <property type="entry name" value="Glutathione synthetase ATP-binding domain-like"/>
    <property type="match status" value="1"/>
</dbReference>
<evidence type="ECO:0000256" key="5">
    <source>
        <dbReference type="ARBA" id="ARBA00022741"/>
    </source>
</evidence>
<dbReference type="PROSITE" id="PS01217">
    <property type="entry name" value="SUCCINYL_COA_LIG_3"/>
    <property type="match status" value="1"/>
</dbReference>
<evidence type="ECO:0000259" key="10">
    <source>
        <dbReference type="Pfam" id="PF00549"/>
    </source>
</evidence>
<comment type="subunit">
    <text evidence="9">Heterodimer of an alpha and a beta subunit. The beta subunit determines specificity for GTP.</text>
</comment>
<gene>
    <name evidence="12" type="ORF">OKIOD_LOCUS10596</name>
</gene>